<accession>A0A256A7W4</accession>
<evidence type="ECO:0000313" key="3">
    <source>
        <dbReference type="Proteomes" id="UP000216035"/>
    </source>
</evidence>
<proteinExistence type="predicted"/>
<sequence>MKRLFFLLFLLGTLAANAQSKFGFSGAIGGLDDNSHLKTMLNATLEHDLKPNLTLGADMYTSRFSKNGETLNNNQVFLTVEYRPSALQSGNKKFYLSLLAGPGLVFQKIANQSSTEYSTLLASKIGWRITNSTTIGLKQGFLLNSINNAAFVSVFVSIRF</sequence>
<dbReference type="Proteomes" id="UP000216035">
    <property type="component" value="Unassembled WGS sequence"/>
</dbReference>
<keyword evidence="1" id="KW-0732">Signal</keyword>
<feature type="chain" id="PRO_5013373201" description="Outer membrane protein beta-barrel domain-containing protein" evidence="1">
    <location>
        <begin position="19"/>
        <end position="160"/>
    </location>
</feature>
<dbReference type="AlphaFoldDB" id="A0A256A7W4"/>
<evidence type="ECO:0000256" key="1">
    <source>
        <dbReference type="SAM" id="SignalP"/>
    </source>
</evidence>
<evidence type="ECO:0008006" key="4">
    <source>
        <dbReference type="Google" id="ProtNLM"/>
    </source>
</evidence>
<feature type="signal peptide" evidence="1">
    <location>
        <begin position="1"/>
        <end position="18"/>
    </location>
</feature>
<reference evidence="2 3" key="1">
    <citation type="submission" date="2017-07" db="EMBL/GenBank/DDBJ databases">
        <title>Flavobacterium cyanobacteriorum sp. nov., isolated from cyanobacterial aggregates in a eutrophic lake.</title>
        <authorList>
            <person name="Cai H."/>
        </authorList>
    </citation>
    <scope>NUCLEOTIDE SEQUENCE [LARGE SCALE GENOMIC DNA]</scope>
    <source>
        <strain evidence="2 3">TH167</strain>
    </source>
</reference>
<organism evidence="2 3">
    <name type="scientific">Flavobacterium aurantiibacter</name>
    <dbReference type="NCBI Taxonomy" id="2023067"/>
    <lineage>
        <taxon>Bacteria</taxon>
        <taxon>Pseudomonadati</taxon>
        <taxon>Bacteroidota</taxon>
        <taxon>Flavobacteriia</taxon>
        <taxon>Flavobacteriales</taxon>
        <taxon>Flavobacteriaceae</taxon>
        <taxon>Flavobacterium</taxon>
    </lineage>
</organism>
<gene>
    <name evidence="2" type="ORF">CHX27_01235</name>
</gene>
<dbReference type="EMBL" id="NOXX01000093">
    <property type="protein sequence ID" value="OYQ49689.1"/>
    <property type="molecule type" value="Genomic_DNA"/>
</dbReference>
<keyword evidence="3" id="KW-1185">Reference proteome</keyword>
<dbReference type="RefSeq" id="WP_094484956.1">
    <property type="nucleotide sequence ID" value="NZ_NOXX01000093.1"/>
</dbReference>
<evidence type="ECO:0000313" key="2">
    <source>
        <dbReference type="EMBL" id="OYQ49689.1"/>
    </source>
</evidence>
<protein>
    <recommendedName>
        <fullName evidence="4">Outer membrane protein beta-barrel domain-containing protein</fullName>
    </recommendedName>
</protein>
<name>A0A256A7W4_9FLAO</name>
<comment type="caution">
    <text evidence="2">The sequence shown here is derived from an EMBL/GenBank/DDBJ whole genome shotgun (WGS) entry which is preliminary data.</text>
</comment>